<sequence length="317" mass="34655">MKTIELINAAIAAPSSHNTQPWQFRLADKAIELWADRTRALPVNDPYDRELTISCGAALLNLRVASAARGMAVATRLEHDHPDHLANVCLDEGEVEAALAGLETAISERFSTREAFLDHELPDTLPAELDAAIGREGARLHQVGDEDRSVLAELVAEGDRIQFSNASWRRELASWMHPGRDRDGLAMSPWVAPISRLVVRNFDMGNKVGQADEDLALNAPALVVISTADESQSSWLAAGQALERALLLAASAGVHAGYLNQPCQVEQLRGQLADRVCPGQFPQVMLRLGFAEAPAHRAPRREVKDVLLTYQDLLTQM</sequence>
<dbReference type="GO" id="GO:0016491">
    <property type="term" value="F:oxidoreductase activity"/>
    <property type="evidence" value="ECO:0007669"/>
    <property type="project" value="InterPro"/>
</dbReference>
<gene>
    <name evidence="1" type="ORF">G3I74_08610</name>
</gene>
<dbReference type="InterPro" id="IPR050627">
    <property type="entry name" value="Nitroreductase/BluB"/>
</dbReference>
<dbReference type="RefSeq" id="WP_164211168.1">
    <property type="nucleotide sequence ID" value="NZ_JAAGSC010000040.1"/>
</dbReference>
<dbReference type="PANTHER" id="PTHR23026:SF123">
    <property type="entry name" value="NAD(P)H NITROREDUCTASE RV3131-RELATED"/>
    <property type="match status" value="1"/>
</dbReference>
<dbReference type="Proteomes" id="UP000484885">
    <property type="component" value="Unassembled WGS sequence"/>
</dbReference>
<accession>A0A845UWH0</accession>
<keyword evidence="2" id="KW-1185">Reference proteome</keyword>
<dbReference type="EMBL" id="JAAGSC010000040">
    <property type="protein sequence ID" value="NDY95787.1"/>
    <property type="molecule type" value="Genomic_DNA"/>
</dbReference>
<dbReference type="Gene3D" id="3.40.109.10">
    <property type="entry name" value="NADH Oxidase"/>
    <property type="match status" value="1"/>
</dbReference>
<organism evidence="1 2">
    <name type="scientific">Wenzhouxiangella limi</name>
    <dbReference type="NCBI Taxonomy" id="2707351"/>
    <lineage>
        <taxon>Bacteria</taxon>
        <taxon>Pseudomonadati</taxon>
        <taxon>Pseudomonadota</taxon>
        <taxon>Gammaproteobacteria</taxon>
        <taxon>Chromatiales</taxon>
        <taxon>Wenzhouxiangellaceae</taxon>
        <taxon>Wenzhouxiangella</taxon>
    </lineage>
</organism>
<comment type="caution">
    <text evidence="1">The sequence shown here is derived from an EMBL/GenBank/DDBJ whole genome shotgun (WGS) entry which is preliminary data.</text>
</comment>
<dbReference type="InterPro" id="IPR000415">
    <property type="entry name" value="Nitroreductase-like"/>
</dbReference>
<evidence type="ECO:0000313" key="1">
    <source>
        <dbReference type="EMBL" id="NDY95787.1"/>
    </source>
</evidence>
<reference evidence="1 2" key="1">
    <citation type="submission" date="2020-02" db="EMBL/GenBank/DDBJ databases">
        <authorList>
            <person name="Zhang X.-Y."/>
        </authorList>
    </citation>
    <scope>NUCLEOTIDE SEQUENCE [LARGE SCALE GENOMIC DNA]</scope>
    <source>
        <strain evidence="1 2">C33</strain>
    </source>
</reference>
<protein>
    <submittedName>
        <fullName evidence="1">Nitroreductase</fullName>
    </submittedName>
</protein>
<evidence type="ECO:0000313" key="2">
    <source>
        <dbReference type="Proteomes" id="UP000484885"/>
    </source>
</evidence>
<dbReference type="NCBIfam" id="NF047509">
    <property type="entry name" value="Rv3131_FMN_oxido"/>
    <property type="match status" value="1"/>
</dbReference>
<dbReference type="SUPFAM" id="SSF55469">
    <property type="entry name" value="FMN-dependent nitroreductase-like"/>
    <property type="match status" value="2"/>
</dbReference>
<dbReference type="PANTHER" id="PTHR23026">
    <property type="entry name" value="NADPH NITROREDUCTASE"/>
    <property type="match status" value="1"/>
</dbReference>
<name>A0A845UWH0_9GAMM</name>
<proteinExistence type="predicted"/>
<dbReference type="AlphaFoldDB" id="A0A845UWH0"/>